<dbReference type="EMBL" id="CP006918">
    <property type="protein sequence ID" value="AHM80988.1"/>
    <property type="molecule type" value="Genomic_DNA"/>
</dbReference>
<dbReference type="PANTHER" id="PTHR30146">
    <property type="entry name" value="LACI-RELATED TRANSCRIPTIONAL REPRESSOR"/>
    <property type="match status" value="1"/>
</dbReference>
<dbReference type="PATRIC" id="fig|1420013.3.peg.3959"/>
<keyword evidence="3" id="KW-0804">Transcription</keyword>
<accession>W8UZA3</accession>
<dbReference type="Gene3D" id="1.10.260.40">
    <property type="entry name" value="lambda repressor-like DNA-binding domains"/>
    <property type="match status" value="1"/>
</dbReference>
<dbReference type="InterPro" id="IPR046335">
    <property type="entry name" value="LacI/GalR-like_sensor"/>
</dbReference>
<dbReference type="NCBIfam" id="NF007075">
    <property type="entry name" value="PRK09526.1"/>
    <property type="match status" value="1"/>
</dbReference>
<keyword evidence="2" id="KW-0238">DNA-binding</keyword>
<dbReference type="InterPro" id="IPR010982">
    <property type="entry name" value="Lambda_DNA-bd_dom_sf"/>
</dbReference>
<evidence type="ECO:0000313" key="6">
    <source>
        <dbReference type="Proteomes" id="UP000019586"/>
    </source>
</evidence>
<name>W8UZA3_KLEPN</name>
<dbReference type="CDD" id="cd01574">
    <property type="entry name" value="PBP1_LacI"/>
    <property type="match status" value="1"/>
</dbReference>
<dbReference type="SUPFAM" id="SSF47413">
    <property type="entry name" value="lambda repressor-like DNA-binding domains"/>
    <property type="match status" value="1"/>
</dbReference>
<dbReference type="KEGG" id="kps:KPNJ2_04208"/>
<dbReference type="Proteomes" id="UP000019586">
    <property type="component" value="Chromosome"/>
</dbReference>
<dbReference type="Gene3D" id="3.40.50.2300">
    <property type="match status" value="2"/>
</dbReference>
<dbReference type="HOGENOM" id="CLU_037628_6_4_6"/>
<dbReference type="GO" id="GO:0003700">
    <property type="term" value="F:DNA-binding transcription factor activity"/>
    <property type="evidence" value="ECO:0007669"/>
    <property type="project" value="TreeGrafter"/>
</dbReference>
<evidence type="ECO:0000259" key="4">
    <source>
        <dbReference type="PROSITE" id="PS50932"/>
    </source>
</evidence>
<dbReference type="PRINTS" id="PR00036">
    <property type="entry name" value="HTHLACI"/>
</dbReference>
<dbReference type="Pfam" id="PF00356">
    <property type="entry name" value="LacI"/>
    <property type="match status" value="1"/>
</dbReference>
<organism evidence="5 6">
    <name type="scientific">Klebsiella pneumoniae 30684/NJST258_2</name>
    <dbReference type="NCBI Taxonomy" id="1420013"/>
    <lineage>
        <taxon>Bacteria</taxon>
        <taxon>Pseudomonadati</taxon>
        <taxon>Pseudomonadota</taxon>
        <taxon>Gammaproteobacteria</taxon>
        <taxon>Enterobacterales</taxon>
        <taxon>Enterobacteriaceae</taxon>
        <taxon>Klebsiella/Raoultella group</taxon>
        <taxon>Klebsiella</taxon>
        <taxon>Klebsiella pneumoniae complex</taxon>
    </lineage>
</organism>
<dbReference type="SUPFAM" id="SSF53822">
    <property type="entry name" value="Periplasmic binding protein-like I"/>
    <property type="match status" value="1"/>
</dbReference>
<dbReference type="PANTHER" id="PTHR30146:SF153">
    <property type="entry name" value="LACTOSE OPERON REPRESSOR"/>
    <property type="match status" value="1"/>
</dbReference>
<evidence type="ECO:0000256" key="3">
    <source>
        <dbReference type="ARBA" id="ARBA00023163"/>
    </source>
</evidence>
<dbReference type="InterPro" id="IPR000843">
    <property type="entry name" value="HTH_LacI"/>
</dbReference>
<dbReference type="Pfam" id="PF13377">
    <property type="entry name" value="Peripla_BP_3"/>
    <property type="match status" value="1"/>
</dbReference>
<evidence type="ECO:0000256" key="1">
    <source>
        <dbReference type="ARBA" id="ARBA00023015"/>
    </source>
</evidence>
<dbReference type="PROSITE" id="PS50932">
    <property type="entry name" value="HTH_LACI_2"/>
    <property type="match status" value="1"/>
</dbReference>
<dbReference type="AlphaFoldDB" id="W8UZA3"/>
<proteinExistence type="predicted"/>
<evidence type="ECO:0000313" key="5">
    <source>
        <dbReference type="EMBL" id="AHM80988.1"/>
    </source>
</evidence>
<dbReference type="PROSITE" id="PS00356">
    <property type="entry name" value="HTH_LACI_1"/>
    <property type="match status" value="1"/>
</dbReference>
<dbReference type="InterPro" id="IPR028082">
    <property type="entry name" value="Peripla_BP_I"/>
</dbReference>
<evidence type="ECO:0000256" key="2">
    <source>
        <dbReference type="ARBA" id="ARBA00023125"/>
    </source>
</evidence>
<sequence length="381" mass="41859">MRGGGERFFKWPLLQSWDNNIRNRTMKSKSATLEDVARHAGVSYQTVSRVLNKSANVSEATRRKVEKSIEALRYVPNRLAQQLVGKESQTVGLVTISLAWHAPSQVAAAVKRYANLEGYQVLISMIDESVNQSIQDSINELKSQRVDKVIINVPLETEQAQKIAADNDDIVCLFLDVDPYSSVFNVSFNPADGTRASVKYLYEMGHREIALLAGPDSSVSAKLRLKSWLETLDGYGLKPVTVLHGNWDAQSGYAGALQMLRETPNFSAVLVGNDQMALGVLSAFHQHQVAVPGEKSVIGYDDTYESSFFYPALSTVSLDLDLQGKEAVRRILASTSGAPHTSSILPARLVIRHSSGARIEQGKDLQAIAEQLRAIAHRLAP</sequence>
<dbReference type="SMART" id="SM00354">
    <property type="entry name" value="HTH_LACI"/>
    <property type="match status" value="1"/>
</dbReference>
<gene>
    <name evidence="5" type="ORF">KPNJ2_04208</name>
</gene>
<reference evidence="5 6" key="1">
    <citation type="journal article" date="2014" name="Proc. Natl. Acad. Sci. U.S.A.">
        <title>Molecular dissection of the evolution of carbapenem-resistant multilocus sequence type 258 Klebsiella pneumoniae.</title>
        <authorList>
            <person name="Deleo F.R."/>
            <person name="Chen L."/>
            <person name="Porcella S.F."/>
            <person name="Martens C.A."/>
            <person name="Kobayashi S.D."/>
            <person name="Porter A.R."/>
            <person name="Chavda K.D."/>
            <person name="Jacobs M.R."/>
            <person name="Mathema B."/>
            <person name="Olsen R.J."/>
            <person name="Bonomo R.A."/>
            <person name="Musser J.M."/>
            <person name="Kreiswirth B.N."/>
        </authorList>
    </citation>
    <scope>NUCLEOTIDE SEQUENCE [LARGE SCALE GENOMIC DNA]</scope>
    <source>
        <strain evidence="5">30684/NJST258_2</strain>
    </source>
</reference>
<dbReference type="CDD" id="cd01392">
    <property type="entry name" value="HTH_LacI"/>
    <property type="match status" value="1"/>
</dbReference>
<keyword evidence="1" id="KW-0805">Transcription regulation</keyword>
<feature type="domain" description="HTH lacI-type" evidence="4">
    <location>
        <begin position="31"/>
        <end position="85"/>
    </location>
</feature>
<dbReference type="GO" id="GO:0000976">
    <property type="term" value="F:transcription cis-regulatory region binding"/>
    <property type="evidence" value="ECO:0007669"/>
    <property type="project" value="TreeGrafter"/>
</dbReference>
<protein>
    <recommendedName>
        <fullName evidence="4">HTH lacI-type domain-containing protein</fullName>
    </recommendedName>
</protein>